<reference evidence="1 2" key="1">
    <citation type="journal article" date="2010" name="Nature">
        <title>The Ectocarpus genome and the independent evolution of multicellularity in brown algae.</title>
        <authorList>
            <person name="Cock J.M."/>
            <person name="Sterck L."/>
            <person name="Rouze P."/>
            <person name="Scornet D."/>
            <person name="Allen A.E."/>
            <person name="Amoutzias G."/>
            <person name="Anthouard V."/>
            <person name="Artiguenave F."/>
            <person name="Aury J.M."/>
            <person name="Badger J.H."/>
            <person name="Beszteri B."/>
            <person name="Billiau K."/>
            <person name="Bonnet E."/>
            <person name="Bothwell J.H."/>
            <person name="Bowler C."/>
            <person name="Boyen C."/>
            <person name="Brownlee C."/>
            <person name="Carrano C.J."/>
            <person name="Charrier B."/>
            <person name="Cho G.Y."/>
            <person name="Coelho S.M."/>
            <person name="Collen J."/>
            <person name="Corre E."/>
            <person name="Da Silva C."/>
            <person name="Delage L."/>
            <person name="Delaroque N."/>
            <person name="Dittami S.M."/>
            <person name="Doulbeau S."/>
            <person name="Elias M."/>
            <person name="Farnham G."/>
            <person name="Gachon C.M."/>
            <person name="Gschloessl B."/>
            <person name="Heesch S."/>
            <person name="Jabbari K."/>
            <person name="Jubin C."/>
            <person name="Kawai H."/>
            <person name="Kimura K."/>
            <person name="Kloareg B."/>
            <person name="Kupper F.C."/>
            <person name="Lang D."/>
            <person name="Le Bail A."/>
            <person name="Leblanc C."/>
            <person name="Lerouge P."/>
            <person name="Lohr M."/>
            <person name="Lopez P.J."/>
            <person name="Martens C."/>
            <person name="Maumus F."/>
            <person name="Michel G."/>
            <person name="Miranda-Saavedra D."/>
            <person name="Morales J."/>
            <person name="Moreau H."/>
            <person name="Motomura T."/>
            <person name="Nagasato C."/>
            <person name="Napoli C.A."/>
            <person name="Nelson D.R."/>
            <person name="Nyvall-Collen P."/>
            <person name="Peters A.F."/>
            <person name="Pommier C."/>
            <person name="Potin P."/>
            <person name="Poulain J."/>
            <person name="Quesneville H."/>
            <person name="Read B."/>
            <person name="Rensing S.A."/>
            <person name="Ritter A."/>
            <person name="Rousvoal S."/>
            <person name="Samanta M."/>
            <person name="Samson G."/>
            <person name="Schroeder D.C."/>
            <person name="Segurens B."/>
            <person name="Strittmatter M."/>
            <person name="Tonon T."/>
            <person name="Tregear J.W."/>
            <person name="Valentin K."/>
            <person name="von Dassow P."/>
            <person name="Yamagishi T."/>
            <person name="Van de Peer Y."/>
            <person name="Wincker P."/>
        </authorList>
    </citation>
    <scope>NUCLEOTIDE SEQUENCE [LARGE SCALE GENOMIC DNA]</scope>
    <source>
        <strain evidence="2">Ec32 / CCAP1310/4</strain>
    </source>
</reference>
<sequence>MSTKPGAENAGAVSAPGSRTAFLANTAGRQFCSRACARKAVGKTIWTALIENSGGEAYCRLPDCPQKALPCGTWRSLSFCSEAHRIFFAQRAPVPFRQWSAEPYTTHVMVAHQTTSSPLKLHFLDEGHPTHKSLADQFTSKWLHSKPKRGVEVLNVIKIEVPRDVRERHEDYKTAVPNVRRRFHGTFASSSCQFYVGGPICLRPDCGLCSICTHGFELGDNVGESPARGNKIHWLMYGKGLYFSSVSGKANDFSAETEKVGPHLNYDELVVYDPAAALPTHFVVYRV</sequence>
<dbReference type="EMBL" id="FN649751">
    <property type="protein sequence ID" value="CBN75141.1"/>
    <property type="molecule type" value="Genomic_DNA"/>
</dbReference>
<protein>
    <recommendedName>
        <fullName evidence="3">PARP catalytic domain-containing protein</fullName>
    </recommendedName>
</protein>
<dbReference type="OrthoDB" id="9514740at2759"/>
<name>D8LS84_ECTSI</name>
<proteinExistence type="predicted"/>
<evidence type="ECO:0000313" key="2">
    <source>
        <dbReference type="Proteomes" id="UP000002630"/>
    </source>
</evidence>
<evidence type="ECO:0000313" key="1">
    <source>
        <dbReference type="EMBL" id="CBN75141.1"/>
    </source>
</evidence>
<dbReference type="OMA" id="QFTIAWR"/>
<dbReference type="EMBL" id="FN648927">
    <property type="protein sequence ID" value="CBN75141.1"/>
    <property type="molecule type" value="Genomic_DNA"/>
</dbReference>
<evidence type="ECO:0008006" key="3">
    <source>
        <dbReference type="Google" id="ProtNLM"/>
    </source>
</evidence>
<dbReference type="Proteomes" id="UP000002630">
    <property type="component" value="Linkage Group LG26"/>
</dbReference>
<dbReference type="SUPFAM" id="SSF56399">
    <property type="entry name" value="ADP-ribosylation"/>
    <property type="match status" value="1"/>
</dbReference>
<keyword evidence="2" id="KW-1185">Reference proteome</keyword>
<dbReference type="Gene3D" id="6.20.320.10">
    <property type="match status" value="1"/>
</dbReference>
<dbReference type="Gene3D" id="3.90.228.10">
    <property type="match status" value="1"/>
</dbReference>
<dbReference type="AlphaFoldDB" id="D8LS84"/>
<organism evidence="1 2">
    <name type="scientific">Ectocarpus siliculosus</name>
    <name type="common">Brown alga</name>
    <name type="synonym">Conferva siliculosa</name>
    <dbReference type="NCBI Taxonomy" id="2880"/>
    <lineage>
        <taxon>Eukaryota</taxon>
        <taxon>Sar</taxon>
        <taxon>Stramenopiles</taxon>
        <taxon>Ochrophyta</taxon>
        <taxon>PX clade</taxon>
        <taxon>Phaeophyceae</taxon>
        <taxon>Ectocarpales</taxon>
        <taxon>Ectocarpaceae</taxon>
        <taxon>Ectocarpus</taxon>
    </lineage>
</organism>
<gene>
    <name evidence="1" type="ORF">Esi_0070_0091</name>
</gene>
<dbReference type="InParanoid" id="D8LS84"/>
<accession>D8LS84</accession>